<dbReference type="Proteomes" id="UP001614394">
    <property type="component" value="Unassembled WGS sequence"/>
</dbReference>
<comment type="similarity">
    <text evidence="2">Belongs to the bacterial solute-binding protein 1 family.</text>
</comment>
<keyword evidence="3" id="KW-0813">Transport</keyword>
<sequence>MSSSSYSRRTLLRSIAAGGAALAVPSVLTACSSASGGHDVSNAGKKLAAWPTHLPFQGPAPDLPGSADGVQAGFTSYPKNLVRAVAAKPGDGSTIKVLTITYGTPPKAAAQNTFWTAVNEALGVKIEYTVVPDSDYPNKMATLMAGDDLPDIINIGGGYVLPREAEFVQSKCADLSEFLSGDAVKQYPNLANIPTYAWQDMGRIGGRIFGVPVERSKPGNQLWINRNVFAGAGMKDGWTADDFLAVAKGATKGRSYALGASQQSVFGLNVHAMAFGAPYEWRVEGGAFTDAYATPEFRASIEYMAKLRAAGVFEPNATATSQVDLKTQFYNGTVGSMTDGFGALISNVQGIKGKFDLDVALPYDASGSGGGKPAIQQARNIFGYTVLKKASKDRIKLMLRVLDYLASPFGSKEYELLHFGIEGTHFTRGADGSPKLNDLGLLEGNTNLPFKYLCDAPQVLFIPGQPEAARINHAWQVKAVPMMVRNPRFGLQSATLSRVGANIDQYLRDSVMSIVAGRKPIGEWDAVVKKMRNDGRAKMADELAKDYAANT</sequence>
<accession>A0ABW8CIQ6</accession>
<dbReference type="PANTHER" id="PTHR43649">
    <property type="entry name" value="ARABINOSE-BINDING PROTEIN-RELATED"/>
    <property type="match status" value="1"/>
</dbReference>
<dbReference type="Pfam" id="PF01547">
    <property type="entry name" value="SBP_bac_1"/>
    <property type="match status" value="1"/>
</dbReference>
<dbReference type="EMBL" id="JBITYG010000017">
    <property type="protein sequence ID" value="MFI9106343.1"/>
    <property type="molecule type" value="Genomic_DNA"/>
</dbReference>
<evidence type="ECO:0000313" key="7">
    <source>
        <dbReference type="Proteomes" id="UP001614394"/>
    </source>
</evidence>
<dbReference type="SUPFAM" id="SSF53850">
    <property type="entry name" value="Periplasmic binding protein-like II"/>
    <property type="match status" value="1"/>
</dbReference>
<reference evidence="6 7" key="1">
    <citation type="submission" date="2024-10" db="EMBL/GenBank/DDBJ databases">
        <title>The Natural Products Discovery Center: Release of the First 8490 Sequenced Strains for Exploring Actinobacteria Biosynthetic Diversity.</title>
        <authorList>
            <person name="Kalkreuter E."/>
            <person name="Kautsar S.A."/>
            <person name="Yang D."/>
            <person name="Bader C.D."/>
            <person name="Teijaro C.N."/>
            <person name="Fluegel L."/>
            <person name="Davis C.M."/>
            <person name="Simpson J.R."/>
            <person name="Lauterbach L."/>
            <person name="Steele A.D."/>
            <person name="Gui C."/>
            <person name="Meng S."/>
            <person name="Li G."/>
            <person name="Viehrig K."/>
            <person name="Ye F."/>
            <person name="Su P."/>
            <person name="Kiefer A.F."/>
            <person name="Nichols A."/>
            <person name="Cepeda A.J."/>
            <person name="Yan W."/>
            <person name="Fan B."/>
            <person name="Jiang Y."/>
            <person name="Adhikari A."/>
            <person name="Zheng C.-J."/>
            <person name="Schuster L."/>
            <person name="Cowan T.M."/>
            <person name="Smanski M.J."/>
            <person name="Chevrette M.G."/>
            <person name="De Carvalho L.P.S."/>
            <person name="Shen B."/>
        </authorList>
    </citation>
    <scope>NUCLEOTIDE SEQUENCE [LARGE SCALE GENOMIC DNA]</scope>
    <source>
        <strain evidence="6 7">NPDC053399</strain>
    </source>
</reference>
<dbReference type="InterPro" id="IPR006311">
    <property type="entry name" value="TAT_signal"/>
</dbReference>
<dbReference type="PANTHER" id="PTHR43649:SF31">
    <property type="entry name" value="SN-GLYCEROL-3-PHOSPHATE-BINDING PERIPLASMIC PROTEIN UGPB"/>
    <property type="match status" value="1"/>
</dbReference>
<evidence type="ECO:0000256" key="5">
    <source>
        <dbReference type="SAM" id="SignalP"/>
    </source>
</evidence>
<evidence type="ECO:0000313" key="6">
    <source>
        <dbReference type="EMBL" id="MFI9106343.1"/>
    </source>
</evidence>
<dbReference type="PROSITE" id="PS51318">
    <property type="entry name" value="TAT"/>
    <property type="match status" value="1"/>
</dbReference>
<keyword evidence="4 5" id="KW-0732">Signal</keyword>
<name>A0ABW8CIQ6_9ACTN</name>
<dbReference type="RefSeq" id="WP_399657777.1">
    <property type="nucleotide sequence ID" value="NZ_JBITYG010000017.1"/>
</dbReference>
<comment type="subcellular location">
    <subcellularLocation>
        <location evidence="1">Cell envelope</location>
    </subcellularLocation>
</comment>
<gene>
    <name evidence="6" type="ORF">ACIGXA_38145</name>
</gene>
<dbReference type="InterPro" id="IPR050490">
    <property type="entry name" value="Bact_solute-bd_prot1"/>
</dbReference>
<dbReference type="InterPro" id="IPR006059">
    <property type="entry name" value="SBP"/>
</dbReference>
<proteinExistence type="inferred from homology"/>
<evidence type="ECO:0000256" key="2">
    <source>
        <dbReference type="ARBA" id="ARBA00008520"/>
    </source>
</evidence>
<organism evidence="6 7">
    <name type="scientific">Streptomyces fildesensis</name>
    <dbReference type="NCBI Taxonomy" id="375757"/>
    <lineage>
        <taxon>Bacteria</taxon>
        <taxon>Bacillati</taxon>
        <taxon>Actinomycetota</taxon>
        <taxon>Actinomycetes</taxon>
        <taxon>Kitasatosporales</taxon>
        <taxon>Streptomycetaceae</taxon>
        <taxon>Streptomyces</taxon>
    </lineage>
</organism>
<comment type="caution">
    <text evidence="6">The sequence shown here is derived from an EMBL/GenBank/DDBJ whole genome shotgun (WGS) entry which is preliminary data.</text>
</comment>
<evidence type="ECO:0000256" key="3">
    <source>
        <dbReference type="ARBA" id="ARBA00022448"/>
    </source>
</evidence>
<dbReference type="Gene3D" id="3.40.190.10">
    <property type="entry name" value="Periplasmic binding protein-like II"/>
    <property type="match status" value="1"/>
</dbReference>
<feature type="chain" id="PRO_5047543002" evidence="5">
    <location>
        <begin position="30"/>
        <end position="551"/>
    </location>
</feature>
<feature type="signal peptide" evidence="5">
    <location>
        <begin position="1"/>
        <end position="29"/>
    </location>
</feature>
<evidence type="ECO:0000256" key="4">
    <source>
        <dbReference type="ARBA" id="ARBA00022729"/>
    </source>
</evidence>
<keyword evidence="7" id="KW-1185">Reference proteome</keyword>
<evidence type="ECO:0000256" key="1">
    <source>
        <dbReference type="ARBA" id="ARBA00004196"/>
    </source>
</evidence>
<protein>
    <submittedName>
        <fullName evidence="6">Extracellular solute-binding protein</fullName>
    </submittedName>
</protein>